<gene>
    <name evidence="3" type="primary">ybgC</name>
    <name evidence="3" type="ORF">MSP8886_02927</name>
</gene>
<dbReference type="GO" id="GO:0047617">
    <property type="term" value="F:fatty acyl-CoA hydrolase activity"/>
    <property type="evidence" value="ECO:0007669"/>
    <property type="project" value="TreeGrafter"/>
</dbReference>
<dbReference type="PANTHER" id="PTHR31793:SF27">
    <property type="entry name" value="NOVEL THIOESTERASE SUPERFAMILY DOMAIN AND SAPOSIN A-TYPE DOMAIN CONTAINING PROTEIN (0610012H03RIK)"/>
    <property type="match status" value="1"/>
</dbReference>
<keyword evidence="2 3" id="KW-0378">Hydrolase</keyword>
<evidence type="ECO:0000313" key="3">
    <source>
        <dbReference type="EMBL" id="SBS34012.1"/>
    </source>
</evidence>
<reference evidence="3 4" key="1">
    <citation type="submission" date="2016-06" db="EMBL/GenBank/DDBJ databases">
        <authorList>
            <person name="Kjaerup R.B."/>
            <person name="Dalgaard T.S."/>
            <person name="Juul-Madsen H.R."/>
        </authorList>
    </citation>
    <scope>NUCLEOTIDE SEQUENCE [LARGE SCALE GENOMIC DNA]</scope>
    <source>
        <strain evidence="3 4">CECT 8886</strain>
    </source>
</reference>
<dbReference type="InterPro" id="IPR006684">
    <property type="entry name" value="YbgC/YbaW"/>
</dbReference>
<dbReference type="OrthoDB" id="9799036at2"/>
<evidence type="ECO:0000256" key="2">
    <source>
        <dbReference type="ARBA" id="ARBA00022801"/>
    </source>
</evidence>
<protein>
    <submittedName>
        <fullName evidence="3">Acyl-CoA thioester hydrolase YbgC</fullName>
        <ecNumber evidence="3">3.1.2.-</ecNumber>
    </submittedName>
</protein>
<dbReference type="PANTHER" id="PTHR31793">
    <property type="entry name" value="4-HYDROXYBENZOYL-COA THIOESTERASE FAMILY MEMBER"/>
    <property type="match status" value="1"/>
</dbReference>
<dbReference type="EMBL" id="FLOB01000007">
    <property type="protein sequence ID" value="SBS34012.1"/>
    <property type="molecule type" value="Genomic_DNA"/>
</dbReference>
<dbReference type="NCBIfam" id="TIGR00051">
    <property type="entry name" value="YbgC/FadM family acyl-CoA thioesterase"/>
    <property type="match status" value="1"/>
</dbReference>
<dbReference type="Gene3D" id="3.10.129.10">
    <property type="entry name" value="Hotdog Thioesterase"/>
    <property type="match status" value="1"/>
</dbReference>
<dbReference type="AlphaFoldDB" id="A0A1A8TJN9"/>
<dbReference type="RefSeq" id="WP_067017698.1">
    <property type="nucleotide sequence ID" value="NZ_FLOB01000007.1"/>
</dbReference>
<organism evidence="3 4">
    <name type="scientific">Marinomonas spartinae</name>
    <dbReference type="NCBI Taxonomy" id="1792290"/>
    <lineage>
        <taxon>Bacteria</taxon>
        <taxon>Pseudomonadati</taxon>
        <taxon>Pseudomonadota</taxon>
        <taxon>Gammaproteobacteria</taxon>
        <taxon>Oceanospirillales</taxon>
        <taxon>Oceanospirillaceae</taxon>
        <taxon>Marinomonas</taxon>
    </lineage>
</organism>
<proteinExistence type="inferred from homology"/>
<dbReference type="Proteomes" id="UP000092544">
    <property type="component" value="Unassembled WGS sequence"/>
</dbReference>
<evidence type="ECO:0000256" key="1">
    <source>
        <dbReference type="ARBA" id="ARBA00005953"/>
    </source>
</evidence>
<name>A0A1A8TJN9_9GAMM</name>
<dbReference type="STRING" id="1792290.MSP8886_02927"/>
<keyword evidence="4" id="KW-1185">Reference proteome</keyword>
<dbReference type="InterPro" id="IPR029069">
    <property type="entry name" value="HotDog_dom_sf"/>
</dbReference>
<dbReference type="PIRSF" id="PIRSF003230">
    <property type="entry name" value="YbgC"/>
    <property type="match status" value="1"/>
</dbReference>
<accession>A0A1A8TJN9</accession>
<evidence type="ECO:0000313" key="4">
    <source>
        <dbReference type="Proteomes" id="UP000092544"/>
    </source>
</evidence>
<dbReference type="CDD" id="cd00586">
    <property type="entry name" value="4HBT"/>
    <property type="match status" value="1"/>
</dbReference>
<dbReference type="InterPro" id="IPR050563">
    <property type="entry name" value="4-hydroxybenzoyl-CoA_TE"/>
</dbReference>
<sequence>METTHSQDHTLFFDVRDYECDMQGIVNNAVYQNYLEHARHQFIKSRGLDFADITAQGIHLVLIKAETHYKRPLKSGDRFYVTTKTEKLSRFKLLFQQNIYREDDTLMLESQMTTASINPEGRPIVFADLDKLL</sequence>
<dbReference type="SUPFAM" id="SSF54637">
    <property type="entry name" value="Thioesterase/thiol ester dehydrase-isomerase"/>
    <property type="match status" value="1"/>
</dbReference>
<dbReference type="EC" id="3.1.2.-" evidence="3"/>
<comment type="similarity">
    <text evidence="1">Belongs to the 4-hydroxybenzoyl-CoA thioesterase family.</text>
</comment>
<dbReference type="Pfam" id="PF13279">
    <property type="entry name" value="4HBT_2"/>
    <property type="match status" value="1"/>
</dbReference>